<organism evidence="3">
    <name type="scientific">Chlamydomonas euryale</name>
    <dbReference type="NCBI Taxonomy" id="1486919"/>
    <lineage>
        <taxon>Eukaryota</taxon>
        <taxon>Viridiplantae</taxon>
        <taxon>Chlorophyta</taxon>
        <taxon>core chlorophytes</taxon>
        <taxon>Chlorophyceae</taxon>
        <taxon>CS clade</taxon>
        <taxon>Chlamydomonadales</taxon>
        <taxon>Chlamydomonadaceae</taxon>
        <taxon>Chlamydomonas</taxon>
    </lineage>
</organism>
<keyword evidence="1" id="KW-0812">Transmembrane</keyword>
<proteinExistence type="predicted"/>
<dbReference type="InterPro" id="IPR029063">
    <property type="entry name" value="SAM-dependent_MTases_sf"/>
</dbReference>
<evidence type="ECO:0000256" key="1">
    <source>
        <dbReference type="SAM" id="Phobius"/>
    </source>
</evidence>
<dbReference type="SUPFAM" id="SSF53335">
    <property type="entry name" value="S-adenosyl-L-methionine-dependent methyltransferases"/>
    <property type="match status" value="1"/>
</dbReference>
<dbReference type="AlphaFoldDB" id="A0A7R9VF48"/>
<feature type="transmembrane region" description="Helical" evidence="1">
    <location>
        <begin position="38"/>
        <end position="58"/>
    </location>
</feature>
<name>A0A7R9VF48_9CHLO</name>
<accession>A0A7R9VF48</accession>
<dbReference type="EMBL" id="HBEC01026337">
    <property type="protein sequence ID" value="CAD8293652.1"/>
    <property type="molecule type" value="Transcribed_RNA"/>
</dbReference>
<dbReference type="InterPro" id="IPR026913">
    <property type="entry name" value="METTL24"/>
</dbReference>
<evidence type="ECO:0000259" key="2">
    <source>
        <dbReference type="Pfam" id="PF13383"/>
    </source>
</evidence>
<keyword evidence="1" id="KW-0472">Membrane</keyword>
<evidence type="ECO:0000313" key="3">
    <source>
        <dbReference type="EMBL" id="CAD8293652.1"/>
    </source>
</evidence>
<dbReference type="Pfam" id="PF13578">
    <property type="entry name" value="Methyltransf_24"/>
    <property type="match status" value="1"/>
</dbReference>
<sequence length="588" mass="64993">MQSTQAEAGVRSAYRVDRDHGARPLCWRCYFEARRCQLMLFLLCFMPLPATSMDLMVASGNEAPRPMSKETGSQQWAGPLAQHTHDAMVAQSDFAEGIHGVLMRAQAANSEAVSGLHPFDLFPVTVGCPPGQPLSSYGRGVSLVTLDGQHERRDHTHLCNLTFAAASSNCLIISMGSDLDFTFESDMLQSTGCHVHTFDCTKEGTSIHQRHTYHNACIGVALTPGDARYVSWSQMQRKINPGKDVVAVLRADISGAEFEMVAELSRRLPLPHQLAIKVHLSKPGGLHSMSDLASLHAHLANLGYGLISRADHPCSAVNGASCTEYSWLLLNARKHRFGKTRGRGAAHGGSAGMSTAVQKARPPGIREMDKFINTLFNNIAMYVPNSRGGIDDAQGWMDENVLKMFDIIQRPCKVIIEVGSWKGRSALNFGKHIIKSEPEGVVLCIDTWLGAPEFWTWGSEDMERGGSLILQDGYPSVFYTFLNNVYANQLQDTVVPFPISSEQGYNVLTHYQFKVDAIYIDASHEQGIVYREMSNFWELLSPGGVLFGDDYMSNWPGVIHDVDLFAKDKGHEYIVHGVVWFIVKNTDV</sequence>
<keyword evidence="1" id="KW-1133">Transmembrane helix</keyword>
<dbReference type="InterPro" id="IPR025714">
    <property type="entry name" value="Methyltranfer_dom"/>
</dbReference>
<dbReference type="PANTHER" id="PTHR32026">
    <property type="entry name" value="METHYLTRANSFERASE-LIKE PROTEIN 24"/>
    <property type="match status" value="1"/>
</dbReference>
<dbReference type="Gene3D" id="3.40.50.150">
    <property type="entry name" value="Vaccinia Virus protein VP39"/>
    <property type="match status" value="1"/>
</dbReference>
<feature type="domain" description="Methyltransferase" evidence="2">
    <location>
        <begin position="166"/>
        <end position="263"/>
    </location>
</feature>
<dbReference type="Pfam" id="PF13383">
    <property type="entry name" value="Methyltransf_22"/>
    <property type="match status" value="1"/>
</dbReference>
<dbReference type="PANTHER" id="PTHR32026:SF10">
    <property type="entry name" value="METHYLTRANSFERASE-LIKE PROTEIN 24-RELATED"/>
    <property type="match status" value="1"/>
</dbReference>
<gene>
    <name evidence="3" type="ORF">CEUR00632_LOCUS12132</name>
</gene>
<protein>
    <recommendedName>
        <fullName evidence="2">Methyltransferase domain-containing protein</fullName>
    </recommendedName>
</protein>
<reference evidence="3" key="1">
    <citation type="submission" date="2021-01" db="EMBL/GenBank/DDBJ databases">
        <authorList>
            <person name="Corre E."/>
            <person name="Pelletier E."/>
            <person name="Niang G."/>
            <person name="Scheremetjew M."/>
            <person name="Finn R."/>
            <person name="Kale V."/>
            <person name="Holt S."/>
            <person name="Cochrane G."/>
            <person name="Meng A."/>
            <person name="Brown T."/>
            <person name="Cohen L."/>
        </authorList>
    </citation>
    <scope>NUCLEOTIDE SEQUENCE</scope>
    <source>
        <strain evidence="3">CCMP219</strain>
    </source>
</reference>